<feature type="transmembrane region" description="Helical" evidence="6">
    <location>
        <begin position="1398"/>
        <end position="1417"/>
    </location>
</feature>
<dbReference type="VEuPathDB" id="FungiDB:H310_04539"/>
<evidence type="ECO:0000256" key="4">
    <source>
        <dbReference type="SAM" id="Coils"/>
    </source>
</evidence>
<feature type="transmembrane region" description="Helical" evidence="6">
    <location>
        <begin position="1484"/>
        <end position="1504"/>
    </location>
</feature>
<feature type="transmembrane region" description="Helical" evidence="6">
    <location>
        <begin position="1588"/>
        <end position="1610"/>
    </location>
</feature>
<keyword evidence="1" id="KW-0677">Repeat</keyword>
<evidence type="ECO:0000256" key="2">
    <source>
        <dbReference type="ARBA" id="ARBA00023043"/>
    </source>
</evidence>
<keyword evidence="4" id="KW-0175">Coiled coil</keyword>
<keyword evidence="6" id="KW-0812">Transmembrane</keyword>
<dbReference type="SMART" id="SM00248">
    <property type="entry name" value="ANK"/>
    <property type="match status" value="10"/>
</dbReference>
<evidence type="ECO:0000256" key="1">
    <source>
        <dbReference type="ARBA" id="ARBA00022737"/>
    </source>
</evidence>
<keyword evidence="2 3" id="KW-0040">ANK repeat</keyword>
<gene>
    <name evidence="7" type="ORF">H310_04539</name>
</gene>
<feature type="repeat" description="ANK" evidence="3">
    <location>
        <begin position="1178"/>
        <end position="1210"/>
    </location>
</feature>
<feature type="transmembrane region" description="Helical" evidence="6">
    <location>
        <begin position="1455"/>
        <end position="1478"/>
    </location>
</feature>
<keyword evidence="6" id="KW-1133">Transmembrane helix</keyword>
<dbReference type="OrthoDB" id="194358at2759"/>
<feature type="transmembrane region" description="Helical" evidence="6">
    <location>
        <begin position="1525"/>
        <end position="1544"/>
    </location>
</feature>
<sequence>MATKKSLSTRDSMLESVTVIVADDVDDLVEDDDIDDEEDAQKTIVELLGQRKFAMVKKRLLTHNFTDEDLMTLDEDHDSLLDNAVLHNSYEILSLLLEHSNYKLIPKYAGKPLNLAAQRGANNMFQLLVKTLGKDADFTYPGPEDGDGDVALHHAIRNSSIEIAETLIKAGAAVDVENFAGETPLFMAVQTWQTRGIELLLLANASVHHKSHNGRTPLHAAAASGYNDGVKLLLMAGAEIDVKDDDGKYPVQDTYDDSVRATLRTERMTRVKNPAHIMARNGDEDSLNRWLSETIAKGSGVPHVWKGQYLRDGAWSDLVVKVKLVRTNNSQSYKCVGQYQDNDGTFFITGKWEYGRIDVKKTYADDGYTIEYGGDLDESTGELTGEWKAGDLEGELKLNIPLFNCVVCDNAKVPNEQEKCFGCENPESQYFCVDLNNGEELQSLWITLTPDVEANVYRVGGSGYDNEEYYLSGVWKDDELKFSKHSRKSSSNFHLNYNHDTNKLDGSMVDGAGATNSAKIDFELSTCTDCDAKVPLANSKCFNCAKPSLYNWKGQSRVVFMKGDDQSQVEDNDELEHAKDDNDADDVEEHEWRDIGFHMVLERGAAQNCFRLVGEGKDEGELFDAVGTWEGNTIQLTKIYSDGVTEYEGTFDADTNEWTGTCTLSNGNKEEFRVTIPMFSCFLCESPVPTVNDLCLNCNIAVPQWTPQNGKMVNAWVGRSLEGRGEWKDEEFCVKVLRDPAMEAYRFTGFEKNGEGFFAMTGTWKDEEIHMERVYEKTIVKMDGKYDAAKAEWIGTAVSTDSDGDTSNSRFVYKIPLWTCLKCSKAVPIENSVCFTCDRSRRMNTHGRTALMHAADFGRSSILEQILLYMNFADFCTNDYEGKTALDIALSRKLTCANNSYHRTNDETLTCVELLRRRSCLQIKPTAIPDTFAWDKLCCGDCEQSGGNSKEKEVSLFALAKSKNWDELEAQLQSPLEGVILNAQDPDSGSTVTHIVCQEGKHKILKLLLDQSALDLDIFNNEYYYPLYEAMKKDRVSCVQLLLHHGVPPTALEAYETDEYQLTLLNPKARCYKYIHDRITLMGREDLKDYYRANVPSVRVAEKHRQDKQTALHAAIIHSQLPPTIELLAQDDLIDVDAKDKNGNTAMMIAARGEFEDALEYIKILISHEASIDEANMHGKTALMIASVAGHVDIVEFLLQSMADIDIQDLDGRTCLDLVNKCDLGTSSKTKVVTSHSKIKDLLTKEVQVRENSVEFRDKLAKSLMGMSSEEAFLQGGFRKAVNCNPSLARTFLDDSVVISRHDVEFSQLEEIYGEDNETSTLNALLNLKSDDPDYILEARQQCLEHIVIRRMLQIKWELFGLRKYIEQLMMNFLLLVTSTVSSVVFKDKMDIQKGPVIIGVTAVVLTIVTFIFVQLLRPRSFWCLARYFHDGSFRFEPSMEIPELSEKKRRARTLLFQVVLLLTAALVVPILLLMSLFGVDKYFATFNNFVLWLTVSFFLITELQELRAGVLKYFESNINKAQMTIYIVIFFVFVPMKLEFFYVDKTVQIGIGSFITIMLWVLTVQFLEVVPSASYLLPMMSRLLTDVWNFFILFGVFQMGLTITFYQLFKHQNDEAFGTITQSFITTYFVTFGELPLDSLKSFGGDDDFLSTCAVVLIMFHAAVVVILLLNVLLAMMNKTVDSGFEKAKTEALASYAQCILRLEESMNLNKDETIELIHFKSGDGELVLNPIFHEHLAKSDIQIPDEQEAGIEAYQKTKIAWLDTMNSLKSSTFASFESLRKGLNHVQHFVTFDVPATLEVEFALIQKVQTQLDEYIEYAKKTRGQDVDNSLKKLDALVKKTLSTFEDNMLRVWNDKKQSQAHKQCTLLHQMTYKKSIGEILKTLRTEIQSNIEKEIADAKARAAPEPKLSQIVERFDAVDATLKEHKEEKENVDTNEADKAQGLVKKLDEVTHQNEVLASKLDEVTQHHEEMSTQVEAMSEKLEALMAAILELKH</sequence>
<feature type="transmembrane region" description="Helical" evidence="6">
    <location>
        <begin position="1550"/>
        <end position="1568"/>
    </location>
</feature>
<evidence type="ECO:0000256" key="5">
    <source>
        <dbReference type="SAM" id="MobiDB-lite"/>
    </source>
</evidence>
<dbReference type="InterPro" id="IPR036770">
    <property type="entry name" value="Ankyrin_rpt-contain_sf"/>
</dbReference>
<dbReference type="STRING" id="157072.A0A024UD51"/>
<dbReference type="InterPro" id="IPR002110">
    <property type="entry name" value="Ankyrin_rpt"/>
</dbReference>
<name>A0A024UD51_9STRA</name>
<dbReference type="PANTHER" id="PTHR24198">
    <property type="entry name" value="ANKYRIN REPEAT AND PROTEIN KINASE DOMAIN-CONTAINING PROTEIN"/>
    <property type="match status" value="1"/>
</dbReference>
<evidence type="ECO:0000256" key="6">
    <source>
        <dbReference type="SAM" id="Phobius"/>
    </source>
</evidence>
<dbReference type="eggNOG" id="KOG4177">
    <property type="taxonomic scope" value="Eukaryota"/>
</dbReference>
<dbReference type="EMBL" id="KI913958">
    <property type="protein sequence ID" value="ETW04194.1"/>
    <property type="molecule type" value="Genomic_DNA"/>
</dbReference>
<protein>
    <recommendedName>
        <fullName evidence="8">Ion transport domain-containing protein</fullName>
    </recommendedName>
</protein>
<feature type="transmembrane region" description="Helical" evidence="6">
    <location>
        <begin position="1650"/>
        <end position="1675"/>
    </location>
</feature>
<feature type="region of interest" description="Disordered" evidence="5">
    <location>
        <begin position="564"/>
        <end position="588"/>
    </location>
</feature>
<dbReference type="Pfam" id="PF12796">
    <property type="entry name" value="Ank_2"/>
    <property type="match status" value="3"/>
</dbReference>
<feature type="repeat" description="ANK" evidence="3">
    <location>
        <begin position="147"/>
        <end position="179"/>
    </location>
</feature>
<dbReference type="GeneID" id="20081589"/>
<proteinExistence type="predicted"/>
<keyword evidence="6" id="KW-0472">Membrane</keyword>
<evidence type="ECO:0008006" key="8">
    <source>
        <dbReference type="Google" id="ProtNLM"/>
    </source>
</evidence>
<dbReference type="PANTHER" id="PTHR24198:SF165">
    <property type="entry name" value="ANKYRIN REPEAT-CONTAINING PROTEIN-RELATED"/>
    <property type="match status" value="1"/>
</dbReference>
<dbReference type="RefSeq" id="XP_008867150.1">
    <property type="nucleotide sequence ID" value="XM_008868928.1"/>
</dbReference>
<dbReference type="Gene3D" id="1.25.40.20">
    <property type="entry name" value="Ankyrin repeat-containing domain"/>
    <property type="match status" value="4"/>
</dbReference>
<evidence type="ECO:0000256" key="3">
    <source>
        <dbReference type="PROSITE-ProRule" id="PRU00023"/>
    </source>
</evidence>
<organism evidence="7">
    <name type="scientific">Aphanomyces invadans</name>
    <dbReference type="NCBI Taxonomy" id="157072"/>
    <lineage>
        <taxon>Eukaryota</taxon>
        <taxon>Sar</taxon>
        <taxon>Stramenopiles</taxon>
        <taxon>Oomycota</taxon>
        <taxon>Saprolegniomycetes</taxon>
        <taxon>Saprolegniales</taxon>
        <taxon>Verrucalvaceae</taxon>
        <taxon>Aphanomyces</taxon>
    </lineage>
</organism>
<reference evidence="7" key="1">
    <citation type="submission" date="2013-12" db="EMBL/GenBank/DDBJ databases">
        <title>The Genome Sequence of Aphanomyces invadans NJM9701.</title>
        <authorList>
            <consortium name="The Broad Institute Genomics Platform"/>
            <person name="Russ C."/>
            <person name="Tyler B."/>
            <person name="van West P."/>
            <person name="Dieguez-Uribeondo J."/>
            <person name="Young S.K."/>
            <person name="Zeng Q."/>
            <person name="Gargeya S."/>
            <person name="Fitzgerald M."/>
            <person name="Abouelleil A."/>
            <person name="Alvarado L."/>
            <person name="Chapman S.B."/>
            <person name="Gainer-Dewar J."/>
            <person name="Goldberg J."/>
            <person name="Griggs A."/>
            <person name="Gujja S."/>
            <person name="Hansen M."/>
            <person name="Howarth C."/>
            <person name="Imamovic A."/>
            <person name="Ireland A."/>
            <person name="Larimer J."/>
            <person name="McCowan C."/>
            <person name="Murphy C."/>
            <person name="Pearson M."/>
            <person name="Poon T.W."/>
            <person name="Priest M."/>
            <person name="Roberts A."/>
            <person name="Saif S."/>
            <person name="Shea T."/>
            <person name="Sykes S."/>
            <person name="Wortman J."/>
            <person name="Nusbaum C."/>
            <person name="Birren B."/>
        </authorList>
    </citation>
    <scope>NUCLEOTIDE SEQUENCE [LARGE SCALE GENOMIC DNA]</scope>
    <source>
        <strain evidence="7">NJM9701</strain>
    </source>
</reference>
<feature type="coiled-coil region" evidence="4">
    <location>
        <begin position="1964"/>
        <end position="1991"/>
    </location>
</feature>
<accession>A0A024UD51</accession>
<dbReference type="PROSITE" id="PS50297">
    <property type="entry name" value="ANK_REP_REGION"/>
    <property type="match status" value="3"/>
</dbReference>
<feature type="repeat" description="ANK" evidence="3">
    <location>
        <begin position="213"/>
        <end position="245"/>
    </location>
</feature>
<dbReference type="PROSITE" id="PS50088">
    <property type="entry name" value="ANK_REPEAT"/>
    <property type="match status" value="3"/>
</dbReference>
<evidence type="ECO:0000313" key="7">
    <source>
        <dbReference type="EMBL" id="ETW04194.1"/>
    </source>
</evidence>
<feature type="transmembrane region" description="Helical" evidence="6">
    <location>
        <begin position="1369"/>
        <end position="1386"/>
    </location>
</feature>
<dbReference type="SUPFAM" id="SSF48403">
    <property type="entry name" value="Ankyrin repeat"/>
    <property type="match status" value="2"/>
</dbReference>